<comment type="caution">
    <text evidence="2">The sequence shown here is derived from an EMBL/GenBank/DDBJ whole genome shotgun (WGS) entry which is preliminary data.</text>
</comment>
<evidence type="ECO:0000313" key="3">
    <source>
        <dbReference type="Proteomes" id="UP000635606"/>
    </source>
</evidence>
<keyword evidence="2" id="KW-0489">Methyltransferase</keyword>
<proteinExistence type="predicted"/>
<accession>A0A8J4A3R7</accession>
<evidence type="ECO:0000259" key="1">
    <source>
        <dbReference type="Pfam" id="PF04993"/>
    </source>
</evidence>
<reference evidence="2" key="1">
    <citation type="submission" date="2021-01" db="EMBL/GenBank/DDBJ databases">
        <title>Whole genome shotgun sequence of Virgisporangium ochraceum NBRC 16418.</title>
        <authorList>
            <person name="Komaki H."/>
            <person name="Tamura T."/>
        </authorList>
    </citation>
    <scope>NUCLEOTIDE SEQUENCE</scope>
    <source>
        <strain evidence="2">NBRC 16418</strain>
    </source>
</reference>
<dbReference type="Proteomes" id="UP000635606">
    <property type="component" value="Unassembled WGS sequence"/>
</dbReference>
<keyword evidence="3" id="KW-1185">Reference proteome</keyword>
<dbReference type="Gene3D" id="3.30.1460.30">
    <property type="entry name" value="YgaC/TfoX-N like chaperone"/>
    <property type="match status" value="1"/>
</dbReference>
<keyword evidence="2" id="KW-0808">Transferase</keyword>
<organism evidence="2 3">
    <name type="scientific">Virgisporangium ochraceum</name>
    <dbReference type="NCBI Taxonomy" id="65505"/>
    <lineage>
        <taxon>Bacteria</taxon>
        <taxon>Bacillati</taxon>
        <taxon>Actinomycetota</taxon>
        <taxon>Actinomycetes</taxon>
        <taxon>Micromonosporales</taxon>
        <taxon>Micromonosporaceae</taxon>
        <taxon>Virgisporangium</taxon>
    </lineage>
</organism>
<protein>
    <submittedName>
        <fullName evidence="2">RNA methyltransferase</fullName>
    </submittedName>
</protein>
<dbReference type="InterPro" id="IPR007076">
    <property type="entry name" value="TfoX_N"/>
</dbReference>
<dbReference type="GO" id="GO:0008168">
    <property type="term" value="F:methyltransferase activity"/>
    <property type="evidence" value="ECO:0007669"/>
    <property type="project" value="UniProtKB-KW"/>
</dbReference>
<dbReference type="EMBL" id="BOPH01000128">
    <property type="protein sequence ID" value="GIJ73987.1"/>
    <property type="molecule type" value="Genomic_DNA"/>
</dbReference>
<sequence length="110" mass="11706">MAFDEDLADRVRALVAHRPGFEEKRMFGGAAMMLRGNMAVVVSGKGVLMVRVDPADSDELVAGNGVELMVMKGRPMKGWVTVDPSACATDAALRAWVDRGVAFAATLPAK</sequence>
<dbReference type="RefSeq" id="WP_203933801.1">
    <property type="nucleotide sequence ID" value="NZ_BOPH01000128.1"/>
</dbReference>
<evidence type="ECO:0000313" key="2">
    <source>
        <dbReference type="EMBL" id="GIJ73987.1"/>
    </source>
</evidence>
<dbReference type="GO" id="GO:0032259">
    <property type="term" value="P:methylation"/>
    <property type="evidence" value="ECO:0007669"/>
    <property type="project" value="UniProtKB-KW"/>
</dbReference>
<name>A0A8J4A3R7_9ACTN</name>
<dbReference type="SUPFAM" id="SSF159894">
    <property type="entry name" value="YgaC/TfoX-N like"/>
    <property type="match status" value="1"/>
</dbReference>
<feature type="domain" description="TfoX N-terminal" evidence="1">
    <location>
        <begin position="14"/>
        <end position="104"/>
    </location>
</feature>
<dbReference type="Pfam" id="PF04993">
    <property type="entry name" value="TfoX_N"/>
    <property type="match status" value="1"/>
</dbReference>
<dbReference type="AlphaFoldDB" id="A0A8J4A3R7"/>
<gene>
    <name evidence="2" type="ORF">Voc01_089040</name>
</gene>